<dbReference type="PANTHER" id="PTHR43222">
    <property type="entry name" value="NUDIX HYDROLASE 23"/>
    <property type="match status" value="1"/>
</dbReference>
<name>A0A2W4QYZ7_9GAMM</name>
<dbReference type="InterPro" id="IPR020084">
    <property type="entry name" value="NUDIX_hydrolase_CS"/>
</dbReference>
<proteinExistence type="inferred from homology"/>
<evidence type="ECO:0000256" key="4">
    <source>
        <dbReference type="RuleBase" id="RU003476"/>
    </source>
</evidence>
<dbReference type="Pfam" id="PF00293">
    <property type="entry name" value="NUDIX"/>
    <property type="match status" value="1"/>
</dbReference>
<evidence type="ECO:0000259" key="5">
    <source>
        <dbReference type="PROSITE" id="PS51462"/>
    </source>
</evidence>
<comment type="caution">
    <text evidence="6">The sequence shown here is derived from an EMBL/GenBank/DDBJ whole genome shotgun (WGS) entry which is preliminary data.</text>
</comment>
<dbReference type="PRINTS" id="PR00502">
    <property type="entry name" value="NUDIXFAMILY"/>
</dbReference>
<keyword evidence="2 4" id="KW-0378">Hydrolase</keyword>
<keyword evidence="3" id="KW-0460">Magnesium</keyword>
<protein>
    <submittedName>
        <fullName evidence="6">NUDIX hydrolase</fullName>
    </submittedName>
</protein>
<dbReference type="PANTHER" id="PTHR43222:SF2">
    <property type="entry name" value="NUDIX HYDROLASE 23, CHLOROPLASTIC"/>
    <property type="match status" value="1"/>
</dbReference>
<evidence type="ECO:0000256" key="3">
    <source>
        <dbReference type="ARBA" id="ARBA00022842"/>
    </source>
</evidence>
<dbReference type="SUPFAM" id="SSF55811">
    <property type="entry name" value="Nudix"/>
    <property type="match status" value="1"/>
</dbReference>
<dbReference type="AlphaFoldDB" id="A0A2W4QYZ7"/>
<dbReference type="GO" id="GO:0016787">
    <property type="term" value="F:hydrolase activity"/>
    <property type="evidence" value="ECO:0007669"/>
    <property type="project" value="UniProtKB-KW"/>
</dbReference>
<dbReference type="Proteomes" id="UP000249396">
    <property type="component" value="Unassembled WGS sequence"/>
</dbReference>
<dbReference type="Gene3D" id="3.90.79.10">
    <property type="entry name" value="Nucleoside Triphosphate Pyrophosphohydrolase"/>
    <property type="match status" value="1"/>
</dbReference>
<accession>A0A2W4QYZ7</accession>
<evidence type="ECO:0000256" key="2">
    <source>
        <dbReference type="ARBA" id="ARBA00022801"/>
    </source>
</evidence>
<dbReference type="InterPro" id="IPR000086">
    <property type="entry name" value="NUDIX_hydrolase_dom"/>
</dbReference>
<dbReference type="Pfam" id="PF14803">
    <property type="entry name" value="Zn_ribbon_Nudix"/>
    <property type="match status" value="1"/>
</dbReference>
<gene>
    <name evidence="6" type="ORF">DM484_23260</name>
</gene>
<organism evidence="6 7">
    <name type="scientific">Candidatus Methylumidiphilus alinenensis</name>
    <dbReference type="NCBI Taxonomy" id="2202197"/>
    <lineage>
        <taxon>Bacteria</taxon>
        <taxon>Pseudomonadati</taxon>
        <taxon>Pseudomonadota</taxon>
        <taxon>Gammaproteobacteria</taxon>
        <taxon>Methylococcales</taxon>
        <taxon>Candidatus Methylumidiphilus</taxon>
    </lineage>
</organism>
<dbReference type="PROSITE" id="PS00893">
    <property type="entry name" value="NUDIX_BOX"/>
    <property type="match status" value="1"/>
</dbReference>
<dbReference type="CDD" id="cd04511">
    <property type="entry name" value="NUDIX_Hydrolase"/>
    <property type="match status" value="1"/>
</dbReference>
<dbReference type="Gene3D" id="2.20.70.10">
    <property type="match status" value="1"/>
</dbReference>
<comment type="similarity">
    <text evidence="4">Belongs to the Nudix hydrolase family.</text>
</comment>
<dbReference type="InterPro" id="IPR015797">
    <property type="entry name" value="NUDIX_hydrolase-like_dom_sf"/>
</dbReference>
<reference evidence="6 7" key="1">
    <citation type="journal article" date="2018" name="Aquat. Microb. Ecol.">
        <title>Gammaproteobacterial methanotrophs dominate.</title>
        <authorList>
            <person name="Rissanen A.J."/>
            <person name="Saarenheimo J."/>
            <person name="Tiirola M."/>
            <person name="Peura S."/>
            <person name="Aalto S.L."/>
            <person name="Karvinen A."/>
            <person name="Nykanen H."/>
        </authorList>
    </citation>
    <scope>NUCLEOTIDE SEQUENCE [LARGE SCALE GENOMIC DNA]</scope>
    <source>
        <strain evidence="6">AMbin10</strain>
    </source>
</reference>
<dbReference type="InterPro" id="IPR029401">
    <property type="entry name" value="Nudix_N"/>
</dbReference>
<evidence type="ECO:0000313" key="6">
    <source>
        <dbReference type="EMBL" id="PZN73138.1"/>
    </source>
</evidence>
<evidence type="ECO:0000256" key="1">
    <source>
        <dbReference type="ARBA" id="ARBA00001946"/>
    </source>
</evidence>
<dbReference type="PROSITE" id="PS51462">
    <property type="entry name" value="NUDIX"/>
    <property type="match status" value="1"/>
</dbReference>
<comment type="cofactor">
    <cofactor evidence="1">
        <name>Mg(2+)</name>
        <dbReference type="ChEBI" id="CHEBI:18420"/>
    </cofactor>
</comment>
<dbReference type="InterPro" id="IPR020476">
    <property type="entry name" value="Nudix_hydrolase"/>
</dbReference>
<evidence type="ECO:0000313" key="7">
    <source>
        <dbReference type="Proteomes" id="UP000249396"/>
    </source>
</evidence>
<sequence length="179" mass="20426">MKYCCQCGSQVRIGVPEGDDRSRHICDACGVVHYHNPKVIVGCIPVWGDKVLLCRRAIEPRLGFWTLPAGFMEMGENLQAAASREAMEEANVEVEIGSLYNLFSLPHISQVYVFFRANMVNESFFPGYESLETRLFQQQDIPWDKLAFETVRRSLAYFFADRETGQFVMRMEDVEPGGL</sequence>
<dbReference type="EMBL" id="QJPH01000465">
    <property type="protein sequence ID" value="PZN73138.1"/>
    <property type="molecule type" value="Genomic_DNA"/>
</dbReference>
<feature type="domain" description="Nudix hydrolase" evidence="5">
    <location>
        <begin position="33"/>
        <end position="159"/>
    </location>
</feature>